<keyword evidence="12" id="KW-1185">Reference proteome</keyword>
<reference evidence="11 13" key="2">
    <citation type="submission" date="2020-03" db="EMBL/GenBank/DDBJ databases">
        <title>Is there a link between lipid content and antibiotic production in Streptomyces?</title>
        <authorList>
            <person name="David M."/>
            <person name="Lejeune C."/>
            <person name="Abreu S."/>
            <person name="Thibessard A."/>
            <person name="Leblond P."/>
            <person name="Chaminade P."/>
            <person name="Virolle M.-J."/>
        </authorList>
    </citation>
    <scope>NUCLEOTIDE SEQUENCE [LARGE SCALE GENOMIC DNA]</scope>
    <source>
        <strain evidence="11 13">DSM 41481</strain>
    </source>
</reference>
<dbReference type="InterPro" id="IPR050367">
    <property type="entry name" value="APC_superfamily"/>
</dbReference>
<feature type="transmembrane region" description="Helical" evidence="9">
    <location>
        <begin position="292"/>
        <end position="321"/>
    </location>
</feature>
<feature type="transmembrane region" description="Helical" evidence="9">
    <location>
        <begin position="114"/>
        <end position="131"/>
    </location>
</feature>
<dbReference type="InterPro" id="IPR002293">
    <property type="entry name" value="AA/rel_permease1"/>
</dbReference>
<protein>
    <submittedName>
        <fullName evidence="10">Amino acid APC transporter</fullName>
    </submittedName>
    <submittedName>
        <fullName evidence="11">Amino acid permease</fullName>
    </submittedName>
</protein>
<evidence type="ECO:0000256" key="1">
    <source>
        <dbReference type="ARBA" id="ARBA00004651"/>
    </source>
</evidence>
<evidence type="ECO:0000256" key="8">
    <source>
        <dbReference type="ARBA" id="ARBA00023136"/>
    </source>
</evidence>
<evidence type="ECO:0000313" key="12">
    <source>
        <dbReference type="Proteomes" id="UP000190306"/>
    </source>
</evidence>
<dbReference type="RefSeq" id="WP_078636657.1">
    <property type="nucleotide sequence ID" value="NZ_CM007717.1"/>
</dbReference>
<dbReference type="PANTHER" id="PTHR42770">
    <property type="entry name" value="AMINO ACID TRANSPORTER-RELATED"/>
    <property type="match status" value="1"/>
</dbReference>
<keyword evidence="7 9" id="KW-1133">Transmembrane helix</keyword>
<feature type="transmembrane region" description="Helical" evidence="9">
    <location>
        <begin position="83"/>
        <end position="107"/>
    </location>
</feature>
<feature type="transmembrane region" description="Helical" evidence="9">
    <location>
        <begin position="429"/>
        <end position="449"/>
    </location>
</feature>
<dbReference type="Proteomes" id="UP000502504">
    <property type="component" value="Chromosome"/>
</dbReference>
<feature type="transmembrane region" description="Helical" evidence="9">
    <location>
        <begin position="137"/>
        <end position="155"/>
    </location>
</feature>
<evidence type="ECO:0000256" key="2">
    <source>
        <dbReference type="ARBA" id="ARBA00008220"/>
    </source>
</evidence>
<feature type="transmembrane region" description="Helical" evidence="9">
    <location>
        <begin position="342"/>
        <end position="360"/>
    </location>
</feature>
<feature type="transmembrane region" description="Helical" evidence="9">
    <location>
        <begin position="461"/>
        <end position="483"/>
    </location>
</feature>
<feature type="transmembrane region" description="Helical" evidence="9">
    <location>
        <begin position="372"/>
        <end position="391"/>
    </location>
</feature>
<feature type="transmembrane region" description="Helical" evidence="9">
    <location>
        <begin position="242"/>
        <end position="265"/>
    </location>
</feature>
<accession>A0AAE6YFB8</accession>
<evidence type="ECO:0000256" key="3">
    <source>
        <dbReference type="ARBA" id="ARBA00022448"/>
    </source>
</evidence>
<dbReference type="PIRSF" id="PIRSF006060">
    <property type="entry name" value="AA_transporter"/>
    <property type="match status" value="1"/>
</dbReference>
<keyword evidence="5 9" id="KW-0812">Transmembrane</keyword>
<dbReference type="InterPro" id="IPR004754">
    <property type="entry name" value="Amino_acid_antiprt"/>
</dbReference>
<dbReference type="AlphaFoldDB" id="A0AAE6YFB8"/>
<reference evidence="10 12" key="1">
    <citation type="submission" date="2015-07" db="EMBL/GenBank/DDBJ databases">
        <title>Draft Genome Sequence of Streptomyces antibioticus, IMRU 3720 reveals insights in the evolution of actinomycin biosynthetic gene clusters in Streptomyces.</title>
        <authorList>
            <person name="Crnovcic I."/>
            <person name="Ruckert C."/>
            <person name="Kalinowksi J."/>
            <person name="Keller U."/>
        </authorList>
    </citation>
    <scope>NUCLEOTIDE SEQUENCE [LARGE SCALE GENOMIC DNA]</scope>
    <source>
        <strain evidence="10 12">DSM 41481</strain>
    </source>
</reference>
<dbReference type="Proteomes" id="UP000190306">
    <property type="component" value="Chromosome"/>
</dbReference>
<feature type="transmembrane region" description="Helical" evidence="9">
    <location>
        <begin position="50"/>
        <end position="71"/>
    </location>
</feature>
<comment type="similarity">
    <text evidence="2">Belongs to the amino acid-polyamine-organocation (APC) superfamily. Basic amino acid/polyamine antiporter (APA) (TC 2.A.3.2) family.</text>
</comment>
<gene>
    <name evidence="10" type="ORF">AFM16_36840</name>
    <name evidence="11" type="ORF">HCX60_37455</name>
</gene>
<evidence type="ECO:0000313" key="13">
    <source>
        <dbReference type="Proteomes" id="UP000502504"/>
    </source>
</evidence>
<name>A0AAE6YFB8_STRAT</name>
<evidence type="ECO:0000256" key="9">
    <source>
        <dbReference type="SAM" id="Phobius"/>
    </source>
</evidence>
<keyword evidence="4" id="KW-1003">Cell membrane</keyword>
<dbReference type="EMBL" id="CP050692">
    <property type="protein sequence ID" value="QIT48511.1"/>
    <property type="molecule type" value="Genomic_DNA"/>
</dbReference>
<dbReference type="Pfam" id="PF13520">
    <property type="entry name" value="AA_permease_2"/>
    <property type="match status" value="1"/>
</dbReference>
<sequence length="485" mass="51149">MEKTSPDAGASVSPPAAKLTLFTLTAMVVGSMVGAGVFSLPRRFAAETGVAGALIAWLVAGTGMLMLAFVFQRLALRRPDLDAGVYAYAKAGFGEYLGFFSAFGYWASACVGNVTYWVLIMSTIGAIAPALGDGDTLLAVALSSVGLWAFFLLIRRGVKEAAAINQIVTVAKVVPILVFVLLALFCLDPQVFADNWGGADYAGSLFDQVRGTMLATVFVFLGVEGASVYSRHAKKRSDVGRATILGFVSVFCVFASVTIVSYGILPMAEIAELRQPSMAGVLEEAVGTWGKVFVSVGLIVSVLGAYLAWTLMAAEVLFVAAKDEDMPRFLSRSTAEDVPVPALLMTTVLSQVVLVITMFSDNAFNFALDLTSALTLIPFLLAAAFALKIAVRPDGRTVGGGTGFSGDLVVAVLATVYTAFLLYAAGLKFVLVSFIFYAPATVLFVMARREQGRRPFSPRELIILAVSVVGAVIGVVALAVGWISL</sequence>
<organism evidence="11 13">
    <name type="scientific">Streptomyces antibioticus</name>
    <dbReference type="NCBI Taxonomy" id="1890"/>
    <lineage>
        <taxon>Bacteria</taxon>
        <taxon>Bacillati</taxon>
        <taxon>Actinomycetota</taxon>
        <taxon>Actinomycetes</taxon>
        <taxon>Kitasatosporales</taxon>
        <taxon>Streptomycetaceae</taxon>
        <taxon>Streptomyces</taxon>
    </lineage>
</organism>
<feature type="transmembrane region" description="Helical" evidence="9">
    <location>
        <begin position="20"/>
        <end position="38"/>
    </location>
</feature>
<dbReference type="GO" id="GO:0006865">
    <property type="term" value="P:amino acid transport"/>
    <property type="evidence" value="ECO:0007669"/>
    <property type="project" value="UniProtKB-KW"/>
</dbReference>
<evidence type="ECO:0000256" key="7">
    <source>
        <dbReference type="ARBA" id="ARBA00022989"/>
    </source>
</evidence>
<dbReference type="NCBIfam" id="TIGR00905">
    <property type="entry name" value="2A0302"/>
    <property type="match status" value="1"/>
</dbReference>
<evidence type="ECO:0000256" key="6">
    <source>
        <dbReference type="ARBA" id="ARBA00022970"/>
    </source>
</evidence>
<dbReference type="GO" id="GO:0005886">
    <property type="term" value="C:plasma membrane"/>
    <property type="evidence" value="ECO:0007669"/>
    <property type="project" value="UniProtKB-SubCell"/>
</dbReference>
<proteinExistence type="inferred from homology"/>
<comment type="subcellular location">
    <subcellularLocation>
        <location evidence="1">Cell membrane</location>
        <topology evidence="1">Multi-pass membrane protein</topology>
    </subcellularLocation>
</comment>
<dbReference type="PANTHER" id="PTHR42770:SF4">
    <property type="entry name" value="ARGININE_ORNITHINE ANTIPORTER-RELATED"/>
    <property type="match status" value="1"/>
</dbReference>
<keyword evidence="6" id="KW-0029">Amino-acid transport</keyword>
<keyword evidence="3" id="KW-0813">Transport</keyword>
<dbReference type="GO" id="GO:0022857">
    <property type="term" value="F:transmembrane transporter activity"/>
    <property type="evidence" value="ECO:0007669"/>
    <property type="project" value="InterPro"/>
</dbReference>
<feature type="transmembrane region" description="Helical" evidence="9">
    <location>
        <begin position="212"/>
        <end position="230"/>
    </location>
</feature>
<feature type="transmembrane region" description="Helical" evidence="9">
    <location>
        <begin position="167"/>
        <end position="192"/>
    </location>
</feature>
<dbReference type="EMBL" id="LHQL01000014">
    <property type="protein sequence ID" value="OOQ48146.1"/>
    <property type="molecule type" value="Genomic_DNA"/>
</dbReference>
<dbReference type="Gene3D" id="1.20.1740.10">
    <property type="entry name" value="Amino acid/polyamine transporter I"/>
    <property type="match status" value="1"/>
</dbReference>
<feature type="transmembrane region" description="Helical" evidence="9">
    <location>
        <begin position="403"/>
        <end position="423"/>
    </location>
</feature>
<keyword evidence="8 9" id="KW-0472">Membrane</keyword>
<evidence type="ECO:0000256" key="4">
    <source>
        <dbReference type="ARBA" id="ARBA00022475"/>
    </source>
</evidence>
<evidence type="ECO:0000313" key="10">
    <source>
        <dbReference type="EMBL" id="OOQ48146.1"/>
    </source>
</evidence>
<evidence type="ECO:0000313" key="11">
    <source>
        <dbReference type="EMBL" id="QIT48511.1"/>
    </source>
</evidence>
<evidence type="ECO:0000256" key="5">
    <source>
        <dbReference type="ARBA" id="ARBA00022692"/>
    </source>
</evidence>